<proteinExistence type="predicted"/>
<protein>
    <submittedName>
        <fullName evidence="1">Uncharacterized protein</fullName>
    </submittedName>
</protein>
<comment type="caution">
    <text evidence="1">The sequence shown here is derived from an EMBL/GenBank/DDBJ whole genome shotgun (WGS) entry which is preliminary data.</text>
</comment>
<dbReference type="EMBL" id="LAZR01030181">
    <property type="protein sequence ID" value="KKL57393.1"/>
    <property type="molecule type" value="Genomic_DNA"/>
</dbReference>
<reference evidence="1" key="1">
    <citation type="journal article" date="2015" name="Nature">
        <title>Complex archaea that bridge the gap between prokaryotes and eukaryotes.</title>
        <authorList>
            <person name="Spang A."/>
            <person name="Saw J.H."/>
            <person name="Jorgensen S.L."/>
            <person name="Zaremba-Niedzwiedzka K."/>
            <person name="Martijn J."/>
            <person name="Lind A.E."/>
            <person name="van Eijk R."/>
            <person name="Schleper C."/>
            <person name="Guy L."/>
            <person name="Ettema T.J."/>
        </authorList>
    </citation>
    <scope>NUCLEOTIDE SEQUENCE</scope>
</reference>
<accession>A0A0F9D6N1</accession>
<dbReference type="InterPro" id="IPR056209">
    <property type="entry name" value="SU10_adaptor"/>
</dbReference>
<gene>
    <name evidence="1" type="ORF">LCGC14_2235830</name>
</gene>
<dbReference type="AlphaFoldDB" id="A0A0F9D6N1"/>
<organism evidence="1">
    <name type="scientific">marine sediment metagenome</name>
    <dbReference type="NCBI Taxonomy" id="412755"/>
    <lineage>
        <taxon>unclassified sequences</taxon>
        <taxon>metagenomes</taxon>
        <taxon>ecological metagenomes</taxon>
    </lineage>
</organism>
<sequence length="179" mass="20063">MAFTLDDVREDVQMELQDDKPFFTAGEVDKAIQLALRRVNRDRPLSEVTEFAGDGTQDYAVPSAYVKGFSRVESVEHPAGEIPPKILDIDLDWMEYEDPTADPKSRILFISRTPIATEEIRATITRPHSLTNDANTSTVDDQNTYQAIVYKALSNIFRAKGSKFLESNDAVIAADTVDY</sequence>
<name>A0A0F9D6N1_9ZZZZ</name>
<evidence type="ECO:0000313" key="1">
    <source>
        <dbReference type="EMBL" id="KKL57393.1"/>
    </source>
</evidence>
<feature type="non-terminal residue" evidence="1">
    <location>
        <position position="179"/>
    </location>
</feature>
<dbReference type="Pfam" id="PF24175">
    <property type="entry name" value="SU10_adaptor"/>
    <property type="match status" value="1"/>
</dbReference>